<protein>
    <submittedName>
        <fullName evidence="4">Flagellum-specific peptidoglycan hydrolase FlgJ (FlgJ)</fullName>
        <ecNumber evidence="4">3.2.1.17</ecNumber>
        <ecNumber evidence="4">3.2.1.96</ecNumber>
    </submittedName>
</protein>
<dbReference type="Proteomes" id="UP001314166">
    <property type="component" value="Unassembled WGS sequence"/>
</dbReference>
<evidence type="ECO:0000256" key="2">
    <source>
        <dbReference type="ARBA" id="ARBA00022801"/>
    </source>
</evidence>
<dbReference type="EC" id="3.2.1.96" evidence="4"/>
<organism evidence="4 5">
    <name type="scientific">Fructobacillus evanidus</name>
    <dbReference type="NCBI Taxonomy" id="3064281"/>
    <lineage>
        <taxon>Bacteria</taxon>
        <taxon>Bacillati</taxon>
        <taxon>Bacillota</taxon>
        <taxon>Bacilli</taxon>
        <taxon>Lactobacillales</taxon>
        <taxon>Lactobacillaceae</taxon>
        <taxon>Fructobacillus</taxon>
    </lineage>
</organism>
<evidence type="ECO:0000313" key="4">
    <source>
        <dbReference type="EMBL" id="CAK1233449.1"/>
    </source>
</evidence>
<dbReference type="Gene3D" id="1.10.530.10">
    <property type="match status" value="1"/>
</dbReference>
<dbReference type="PANTHER" id="PTHR33308">
    <property type="entry name" value="PEPTIDOGLYCAN HYDROLASE FLGJ"/>
    <property type="match status" value="1"/>
</dbReference>
<dbReference type="RefSeq" id="WP_421823470.1">
    <property type="nucleotide sequence ID" value="NZ_CAUZLH010000005.1"/>
</dbReference>
<evidence type="ECO:0000313" key="5">
    <source>
        <dbReference type="Proteomes" id="UP001314166"/>
    </source>
</evidence>
<dbReference type="PANTHER" id="PTHR33308:SF9">
    <property type="entry name" value="PEPTIDOGLYCAN HYDROLASE FLGJ"/>
    <property type="match status" value="1"/>
</dbReference>
<keyword evidence="5" id="KW-1185">Reference proteome</keyword>
<evidence type="ECO:0000259" key="3">
    <source>
        <dbReference type="SMART" id="SM00047"/>
    </source>
</evidence>
<sequence>MAKKRKKKKWFFLPKAKKKRRIYFMLLLVFLTLIALTVAMNQSMTTKKDQIIYQNEAKQKQLQIWAPYAQKMQYKYRIFASISLAQAILESDWNQSSLSKDYNNLYGIKASASQAGVVVPTKEYEDGHWITVDQKFASYKTWQESMEAHAQLISKGTHWNPNQYEHVLAAKNYQAAAQALVQDGYATDPTYAAKLVAVIETWNLKRFDLAVKMGDATSSIN</sequence>
<dbReference type="EMBL" id="CAUZMB010000002">
    <property type="protein sequence ID" value="CAK1233449.1"/>
    <property type="molecule type" value="Genomic_DNA"/>
</dbReference>
<dbReference type="EC" id="3.2.1.17" evidence="4"/>
<dbReference type="SMART" id="SM00047">
    <property type="entry name" value="LYZ2"/>
    <property type="match status" value="1"/>
</dbReference>
<dbReference type="GO" id="GO:0003796">
    <property type="term" value="F:lysozyme activity"/>
    <property type="evidence" value="ECO:0007669"/>
    <property type="project" value="UniProtKB-EC"/>
</dbReference>
<feature type="domain" description="Mannosyl-glycoprotein endo-beta-N-acetylglucosamidase-like" evidence="3">
    <location>
        <begin position="50"/>
        <end position="208"/>
    </location>
</feature>
<gene>
    <name evidence="4" type="ORF">R55214_HHFBAMCI_00469</name>
</gene>
<dbReference type="Gene3D" id="4.10.80.30">
    <property type="entry name" value="DNA polymerase, domain 6"/>
    <property type="match status" value="1"/>
</dbReference>
<accession>A0ABM9MQS8</accession>
<dbReference type="InterPro" id="IPR051056">
    <property type="entry name" value="Glycosyl_Hydrolase_73"/>
</dbReference>
<comment type="similarity">
    <text evidence="1">Belongs to the glycosyl hydrolase 73 family.</text>
</comment>
<evidence type="ECO:0000256" key="1">
    <source>
        <dbReference type="ARBA" id="ARBA00010266"/>
    </source>
</evidence>
<keyword evidence="4" id="KW-0326">Glycosidase</keyword>
<dbReference type="Pfam" id="PF01832">
    <property type="entry name" value="Glucosaminidase"/>
    <property type="match status" value="1"/>
</dbReference>
<dbReference type="InterPro" id="IPR002901">
    <property type="entry name" value="MGlyc_endo_b_GlcNAc-like_dom"/>
</dbReference>
<dbReference type="PRINTS" id="PR01002">
    <property type="entry name" value="FLGFLGJ"/>
</dbReference>
<reference evidence="4 5" key="1">
    <citation type="submission" date="2023-10" db="EMBL/GenBank/DDBJ databases">
        <authorList>
            <person name="Botero Cardona J."/>
        </authorList>
    </citation>
    <scope>NUCLEOTIDE SEQUENCE [LARGE SCALE GENOMIC DNA]</scope>
    <source>
        <strain evidence="4 5">R-55214</strain>
    </source>
</reference>
<keyword evidence="2 4" id="KW-0378">Hydrolase</keyword>
<proteinExistence type="inferred from homology"/>
<comment type="caution">
    <text evidence="4">The sequence shown here is derived from an EMBL/GenBank/DDBJ whole genome shotgun (WGS) entry which is preliminary data.</text>
</comment>
<dbReference type="GO" id="GO:0033925">
    <property type="term" value="F:mannosyl-glycoprotein endo-beta-N-acetylglucosaminidase activity"/>
    <property type="evidence" value="ECO:0007669"/>
    <property type="project" value="UniProtKB-EC"/>
</dbReference>
<name>A0ABM9MQS8_9LACO</name>